<dbReference type="InterPro" id="IPR049437">
    <property type="entry name" value="tRNA-synt_1c_C2"/>
</dbReference>
<dbReference type="InterPro" id="IPR020059">
    <property type="entry name" value="Glu/Gln-tRNA-synth_Ib_codon-bd"/>
</dbReference>
<dbReference type="Gene3D" id="2.40.240.10">
    <property type="entry name" value="Ribosomal Protein L25, Chain P"/>
    <property type="match status" value="2"/>
</dbReference>
<evidence type="ECO:0000313" key="13">
    <source>
        <dbReference type="EMBL" id="GMI24593.1"/>
    </source>
</evidence>
<dbReference type="InterPro" id="IPR011035">
    <property type="entry name" value="Ribosomal_bL25/Gln-tRNA_synth"/>
</dbReference>
<evidence type="ECO:0000256" key="7">
    <source>
        <dbReference type="ARBA" id="ARBA00048270"/>
    </source>
</evidence>
<reference evidence="13 14" key="1">
    <citation type="journal article" date="2023" name="Commun. Biol.">
        <title>Genome analysis of Parmales, the sister group of diatoms, reveals the evolutionary specialization of diatoms from phago-mixotrophs to photoautotrophs.</title>
        <authorList>
            <person name="Ban H."/>
            <person name="Sato S."/>
            <person name="Yoshikawa S."/>
            <person name="Yamada K."/>
            <person name="Nakamura Y."/>
            <person name="Ichinomiya M."/>
            <person name="Sato N."/>
            <person name="Blanc-Mathieu R."/>
            <person name="Endo H."/>
            <person name="Kuwata A."/>
            <person name="Ogata H."/>
        </authorList>
    </citation>
    <scope>NUCLEOTIDE SEQUENCE [LARGE SCALE GENOMIC DNA]</scope>
</reference>
<dbReference type="InterPro" id="IPR014729">
    <property type="entry name" value="Rossmann-like_a/b/a_fold"/>
</dbReference>
<feature type="non-terminal residue" evidence="13">
    <location>
        <position position="1"/>
    </location>
</feature>
<dbReference type="Pfam" id="PF00749">
    <property type="entry name" value="tRNA-synt_1c"/>
    <property type="match status" value="1"/>
</dbReference>
<keyword evidence="2 8" id="KW-0436">Ligase</keyword>
<evidence type="ECO:0000256" key="3">
    <source>
        <dbReference type="ARBA" id="ARBA00022741"/>
    </source>
</evidence>
<dbReference type="InterPro" id="IPR020056">
    <property type="entry name" value="Rbsml_bL25/Gln-tRNA_synth_N"/>
</dbReference>
<dbReference type="SUPFAM" id="SSF50715">
    <property type="entry name" value="Ribosomal protein L25-like"/>
    <property type="match status" value="1"/>
</dbReference>
<feature type="compositionally biased region" description="Basic and acidic residues" evidence="9">
    <location>
        <begin position="589"/>
        <end position="598"/>
    </location>
</feature>
<feature type="domain" description="tRNA synthetases class I (E and Q) anti-codon binding" evidence="12">
    <location>
        <begin position="481"/>
        <end position="559"/>
    </location>
</feature>
<dbReference type="InterPro" id="IPR050132">
    <property type="entry name" value="Gln/Glu-tRNA_Ligase"/>
</dbReference>
<feature type="domain" description="Glutamyl/glutaminyl-tRNA synthetase class Ib anti-codon binding" evidence="11">
    <location>
        <begin position="372"/>
        <end position="469"/>
    </location>
</feature>
<dbReference type="Pfam" id="PF20974">
    <property type="entry name" value="tRNA-synt_1c_C2"/>
    <property type="match status" value="1"/>
</dbReference>
<dbReference type="SUPFAM" id="SSF52374">
    <property type="entry name" value="Nucleotidylyl transferase"/>
    <property type="match status" value="1"/>
</dbReference>
<comment type="caution">
    <text evidence="13">The sequence shown here is derived from an EMBL/GenBank/DDBJ whole genome shotgun (WGS) entry which is preliminary data.</text>
</comment>
<feature type="domain" description="Glutamyl/glutaminyl-tRNA synthetase class Ib catalytic" evidence="10">
    <location>
        <begin position="37"/>
        <end position="362"/>
    </location>
</feature>
<dbReference type="EC" id="6.1.1.18" evidence="1"/>
<gene>
    <name evidence="13" type="ORF">TeGR_g11628</name>
</gene>
<evidence type="ECO:0000256" key="9">
    <source>
        <dbReference type="SAM" id="MobiDB-lite"/>
    </source>
</evidence>
<organism evidence="13 14">
    <name type="scientific">Tetraparma gracilis</name>
    <dbReference type="NCBI Taxonomy" id="2962635"/>
    <lineage>
        <taxon>Eukaryota</taxon>
        <taxon>Sar</taxon>
        <taxon>Stramenopiles</taxon>
        <taxon>Ochrophyta</taxon>
        <taxon>Bolidophyceae</taxon>
        <taxon>Parmales</taxon>
        <taxon>Triparmaceae</taxon>
        <taxon>Tetraparma</taxon>
    </lineage>
</organism>
<dbReference type="InterPro" id="IPR001412">
    <property type="entry name" value="aa-tRNA-synth_I_CS"/>
</dbReference>
<dbReference type="Proteomes" id="UP001165060">
    <property type="component" value="Unassembled WGS sequence"/>
</dbReference>
<protein>
    <recommendedName>
        <fullName evidence="1">glutamine--tRNA ligase</fullName>
        <ecNumber evidence="1">6.1.1.18</ecNumber>
    </recommendedName>
</protein>
<dbReference type="InterPro" id="IPR004514">
    <property type="entry name" value="Gln-tRNA-synth"/>
</dbReference>
<dbReference type="EMBL" id="BRYB01000175">
    <property type="protein sequence ID" value="GMI24593.1"/>
    <property type="molecule type" value="Genomic_DNA"/>
</dbReference>
<evidence type="ECO:0000256" key="1">
    <source>
        <dbReference type="ARBA" id="ARBA00012836"/>
    </source>
</evidence>
<evidence type="ECO:0000256" key="2">
    <source>
        <dbReference type="ARBA" id="ARBA00022598"/>
    </source>
</evidence>
<comment type="similarity">
    <text evidence="8">Belongs to the class-I aminoacyl-tRNA synthetase family.</text>
</comment>
<accession>A0ABQ6MEG5</accession>
<dbReference type="PANTHER" id="PTHR43097:SF4">
    <property type="entry name" value="GLUTAMINE--TRNA LIGASE"/>
    <property type="match status" value="1"/>
</dbReference>
<evidence type="ECO:0000256" key="6">
    <source>
        <dbReference type="ARBA" id="ARBA00023146"/>
    </source>
</evidence>
<keyword evidence="5 8" id="KW-0648">Protein biosynthesis</keyword>
<proteinExistence type="inferred from homology"/>
<dbReference type="InterPro" id="IPR020058">
    <property type="entry name" value="Glu/Gln-tRNA-synth_Ib_cat-dom"/>
</dbReference>
<name>A0ABQ6MEG5_9STRA</name>
<keyword evidence="6 8" id="KW-0030">Aminoacyl-tRNA synthetase</keyword>
<keyword evidence="3 8" id="KW-0547">Nucleotide-binding</keyword>
<evidence type="ECO:0000256" key="5">
    <source>
        <dbReference type="ARBA" id="ARBA00022917"/>
    </source>
</evidence>
<feature type="region of interest" description="Disordered" evidence="9">
    <location>
        <begin position="589"/>
        <end position="609"/>
    </location>
</feature>
<keyword evidence="14" id="KW-1185">Reference proteome</keyword>
<evidence type="ECO:0000259" key="10">
    <source>
        <dbReference type="Pfam" id="PF00749"/>
    </source>
</evidence>
<evidence type="ECO:0000259" key="11">
    <source>
        <dbReference type="Pfam" id="PF03950"/>
    </source>
</evidence>
<evidence type="ECO:0000256" key="4">
    <source>
        <dbReference type="ARBA" id="ARBA00022840"/>
    </source>
</evidence>
<dbReference type="Gene3D" id="3.40.50.620">
    <property type="entry name" value="HUPs"/>
    <property type="match status" value="1"/>
</dbReference>
<dbReference type="Pfam" id="PF03950">
    <property type="entry name" value="tRNA-synt_1c_C"/>
    <property type="match status" value="1"/>
</dbReference>
<evidence type="ECO:0000313" key="14">
    <source>
        <dbReference type="Proteomes" id="UP001165060"/>
    </source>
</evidence>
<comment type="catalytic activity">
    <reaction evidence="7">
        <text>tRNA(Gln) + L-glutamine + ATP = L-glutaminyl-tRNA(Gln) + AMP + diphosphate</text>
        <dbReference type="Rhea" id="RHEA:20121"/>
        <dbReference type="Rhea" id="RHEA-COMP:9662"/>
        <dbReference type="Rhea" id="RHEA-COMP:9681"/>
        <dbReference type="ChEBI" id="CHEBI:30616"/>
        <dbReference type="ChEBI" id="CHEBI:33019"/>
        <dbReference type="ChEBI" id="CHEBI:58359"/>
        <dbReference type="ChEBI" id="CHEBI:78442"/>
        <dbReference type="ChEBI" id="CHEBI:78521"/>
        <dbReference type="ChEBI" id="CHEBI:456215"/>
        <dbReference type="EC" id="6.1.1.18"/>
    </reaction>
</comment>
<dbReference type="PROSITE" id="PS00178">
    <property type="entry name" value="AA_TRNA_LIGASE_I"/>
    <property type="match status" value="1"/>
</dbReference>
<dbReference type="NCBIfam" id="TIGR00440">
    <property type="entry name" value="glnS"/>
    <property type="match status" value="1"/>
</dbReference>
<evidence type="ECO:0000259" key="12">
    <source>
        <dbReference type="Pfam" id="PF20974"/>
    </source>
</evidence>
<evidence type="ECO:0000256" key="8">
    <source>
        <dbReference type="RuleBase" id="RU363037"/>
    </source>
</evidence>
<dbReference type="PANTHER" id="PTHR43097">
    <property type="entry name" value="GLUTAMINE-TRNA LIGASE"/>
    <property type="match status" value="1"/>
</dbReference>
<sequence length="681" mass="76984">SAPPAPPPALAARELSWGVNSPSLLAAHASKNGSVTRLRFPPEPNGFLHIGHCKSMNMNFSLAFDKLNVAPENRRTIFRYDDTNPAKEDPIYIESLARDVAWMGWKPERTTYSSESFQELHDLAVRLIEKGLAYVCFLTKPEVEAQRELCKRRAAVRATGGDVDKQAPIPSPDVYPGKYRDTPVAENLRLFRKMRQGFFREGECTLRMKMDLESANPNMHDLMAYRIKYLPHPHAGPGWCIYPSYDFTHCLVDSMEHIDYSICTLEFETRREPYFWLLMALDMYRPKVYEMSRLNLEFTVLSKRRLLKLVDAKHVRGWDDPRMPTISGLRRRGYTAKALNAFCDEVGATRNMNVVEAKRLEQQARVALADEARRCMAVLDPVEVVVAGGEERELEVPDFPQAPEKGSHKVRFTPGKMFVDRSDFREEEDKNFYGISPGRLVGLKYANVKIVLEKVEKDGSGAVVRLLCKAVESDEKPKSYITWVGEDHLQAEVRKYSHLFTAAEPTDLWEEELNPNSEEIIKTALVDPSVAALCDAGRINKWESGSMFQFERIGYYVVDYDTTYDAGKGSGQIVLNSIVGLKEDVAKKADSKGEEKKGGGGSADATRLKQEKQKARLAVPLEDFFRKIEDYQGLFSKFDDKGIPTHDKDGEELKKNAVKKLMKDHAKHAKALASAAKQAAK</sequence>
<keyword evidence="4 8" id="KW-0067">ATP-binding</keyword>